<dbReference type="InterPro" id="IPR050679">
    <property type="entry name" value="Bact_HTH_transcr_reg"/>
</dbReference>
<protein>
    <recommendedName>
        <fullName evidence="7">HTH gntR-type domain-containing protein</fullName>
    </recommendedName>
</protein>
<keyword evidence="5" id="KW-0812">Transmembrane</keyword>
<comment type="caution">
    <text evidence="8">The sequence shown here is derived from an EMBL/GenBank/DDBJ whole genome shotgun (WGS) entry which is preliminary data.</text>
</comment>
<keyword evidence="5" id="KW-1133">Transmembrane helix</keyword>
<accession>A0ABQ4C4C2</accession>
<feature type="signal peptide" evidence="6">
    <location>
        <begin position="1"/>
        <end position="27"/>
    </location>
</feature>
<dbReference type="PANTHER" id="PTHR44846">
    <property type="entry name" value="MANNOSYL-D-GLYCERATE TRANSPORT/METABOLISM SYSTEM REPRESSOR MNGR-RELATED"/>
    <property type="match status" value="1"/>
</dbReference>
<keyword evidence="3" id="KW-0804">Transcription</keyword>
<dbReference type="EMBL" id="BONC01000025">
    <property type="protein sequence ID" value="GIF57624.1"/>
    <property type="molecule type" value="Genomic_DNA"/>
</dbReference>
<dbReference type="SMART" id="SM00345">
    <property type="entry name" value="HTH_GNTR"/>
    <property type="match status" value="1"/>
</dbReference>
<reference evidence="8 9" key="1">
    <citation type="submission" date="2021-01" db="EMBL/GenBank/DDBJ databases">
        <title>Whole genome shotgun sequence of Asanoa iriomotensis NBRC 100142.</title>
        <authorList>
            <person name="Komaki H."/>
            <person name="Tamura T."/>
        </authorList>
    </citation>
    <scope>NUCLEOTIDE SEQUENCE [LARGE SCALE GENOMIC DNA]</scope>
    <source>
        <strain evidence="8 9">NBRC 100142</strain>
    </source>
</reference>
<evidence type="ECO:0000313" key="8">
    <source>
        <dbReference type="EMBL" id="GIF57624.1"/>
    </source>
</evidence>
<dbReference type="Pfam" id="PF00392">
    <property type="entry name" value="GntR"/>
    <property type="match status" value="1"/>
</dbReference>
<gene>
    <name evidence="8" type="ORF">Air01nite_37190</name>
</gene>
<feature type="transmembrane region" description="Helical" evidence="5">
    <location>
        <begin position="37"/>
        <end position="58"/>
    </location>
</feature>
<dbReference type="Gene3D" id="1.10.10.10">
    <property type="entry name" value="Winged helix-like DNA-binding domain superfamily/Winged helix DNA-binding domain"/>
    <property type="match status" value="1"/>
</dbReference>
<keyword evidence="1" id="KW-0805">Transcription regulation</keyword>
<evidence type="ECO:0000256" key="6">
    <source>
        <dbReference type="SAM" id="SignalP"/>
    </source>
</evidence>
<feature type="chain" id="PRO_5046182302" description="HTH gntR-type domain-containing protein" evidence="6">
    <location>
        <begin position="28"/>
        <end position="191"/>
    </location>
</feature>
<keyword evidence="9" id="KW-1185">Reference proteome</keyword>
<feature type="compositionally biased region" description="Pro residues" evidence="4">
    <location>
        <begin position="181"/>
        <end position="191"/>
    </location>
</feature>
<dbReference type="PROSITE" id="PS50949">
    <property type="entry name" value="HTH_GNTR"/>
    <property type="match status" value="1"/>
</dbReference>
<dbReference type="SUPFAM" id="SSF46785">
    <property type="entry name" value="Winged helix' DNA-binding domain"/>
    <property type="match status" value="1"/>
</dbReference>
<dbReference type="PANTHER" id="PTHR44846:SF1">
    <property type="entry name" value="MANNOSYL-D-GLYCERATE TRANSPORT_METABOLISM SYSTEM REPRESSOR MNGR-RELATED"/>
    <property type="match status" value="1"/>
</dbReference>
<dbReference type="InterPro" id="IPR036388">
    <property type="entry name" value="WH-like_DNA-bd_sf"/>
</dbReference>
<keyword evidence="5" id="KW-0472">Membrane</keyword>
<feature type="region of interest" description="Disordered" evidence="4">
    <location>
        <begin position="172"/>
        <end position="191"/>
    </location>
</feature>
<evidence type="ECO:0000256" key="3">
    <source>
        <dbReference type="ARBA" id="ARBA00023163"/>
    </source>
</evidence>
<dbReference type="InterPro" id="IPR036390">
    <property type="entry name" value="WH_DNA-bd_sf"/>
</dbReference>
<keyword evidence="6" id="KW-0732">Signal</keyword>
<feature type="domain" description="HTH gntR-type" evidence="7">
    <location>
        <begin position="112"/>
        <end position="180"/>
    </location>
</feature>
<dbReference type="RefSeq" id="WP_203703903.1">
    <property type="nucleotide sequence ID" value="NZ_BAAALU010000019.1"/>
</dbReference>
<keyword evidence="2" id="KW-0238">DNA-binding</keyword>
<evidence type="ECO:0000256" key="5">
    <source>
        <dbReference type="SAM" id="Phobius"/>
    </source>
</evidence>
<evidence type="ECO:0000259" key="7">
    <source>
        <dbReference type="PROSITE" id="PS50949"/>
    </source>
</evidence>
<dbReference type="Proteomes" id="UP000624325">
    <property type="component" value="Unassembled WGS sequence"/>
</dbReference>
<evidence type="ECO:0000256" key="4">
    <source>
        <dbReference type="SAM" id="MobiDB-lite"/>
    </source>
</evidence>
<name>A0ABQ4C4C2_9ACTN</name>
<sequence length="191" mass="20341">MARQRFCEINAWAAFVLVGLSAAFALAAEFSDKAGLWPWVARTVVAGFLLLVLCALTLPQVPFAAVAPPAAAQAAPLPIAALPATPSPTPVRSYPTVEPVWRTLEPLHRDGRPLTAQIAQRIAQAIDAGRLEPDAKLPSQGKIATHYGVSKWTAYDAIEAVVKSGHVRRRAEGGYAVNTPNPQPATPEPVR</sequence>
<evidence type="ECO:0000313" key="9">
    <source>
        <dbReference type="Proteomes" id="UP000624325"/>
    </source>
</evidence>
<dbReference type="InterPro" id="IPR000524">
    <property type="entry name" value="Tscrpt_reg_HTH_GntR"/>
</dbReference>
<evidence type="ECO:0000256" key="2">
    <source>
        <dbReference type="ARBA" id="ARBA00023125"/>
    </source>
</evidence>
<evidence type="ECO:0000256" key="1">
    <source>
        <dbReference type="ARBA" id="ARBA00023015"/>
    </source>
</evidence>
<organism evidence="8 9">
    <name type="scientific">Asanoa iriomotensis</name>
    <dbReference type="NCBI Taxonomy" id="234613"/>
    <lineage>
        <taxon>Bacteria</taxon>
        <taxon>Bacillati</taxon>
        <taxon>Actinomycetota</taxon>
        <taxon>Actinomycetes</taxon>
        <taxon>Micromonosporales</taxon>
        <taxon>Micromonosporaceae</taxon>
        <taxon>Asanoa</taxon>
    </lineage>
</organism>
<proteinExistence type="predicted"/>